<reference evidence="3" key="1">
    <citation type="submission" date="2023-03" db="EMBL/GenBank/DDBJ databases">
        <title>Massive genome expansion in bonnet fungi (Mycena s.s.) driven by repeated elements and novel gene families across ecological guilds.</title>
        <authorList>
            <consortium name="Lawrence Berkeley National Laboratory"/>
            <person name="Harder C.B."/>
            <person name="Miyauchi S."/>
            <person name="Viragh M."/>
            <person name="Kuo A."/>
            <person name="Thoen E."/>
            <person name="Andreopoulos B."/>
            <person name="Lu D."/>
            <person name="Skrede I."/>
            <person name="Drula E."/>
            <person name="Henrissat B."/>
            <person name="Morin E."/>
            <person name="Kohler A."/>
            <person name="Barry K."/>
            <person name="LaButti K."/>
            <person name="Morin E."/>
            <person name="Salamov A."/>
            <person name="Lipzen A."/>
            <person name="Mereny Z."/>
            <person name="Hegedus B."/>
            <person name="Baldrian P."/>
            <person name="Stursova M."/>
            <person name="Weitz H."/>
            <person name="Taylor A."/>
            <person name="Grigoriev I.V."/>
            <person name="Nagy L.G."/>
            <person name="Martin F."/>
            <person name="Kauserud H."/>
        </authorList>
    </citation>
    <scope>NUCLEOTIDE SEQUENCE</scope>
    <source>
        <strain evidence="3">CBHHK182m</strain>
    </source>
</reference>
<feature type="region of interest" description="Disordered" evidence="1">
    <location>
        <begin position="79"/>
        <end position="129"/>
    </location>
</feature>
<gene>
    <name evidence="3" type="ORF">B0H16DRAFT_1451518</name>
</gene>
<accession>A0AAD7JZA7</accession>
<evidence type="ECO:0000313" key="3">
    <source>
        <dbReference type="EMBL" id="KAJ7772442.1"/>
    </source>
</evidence>
<dbReference type="Proteomes" id="UP001215598">
    <property type="component" value="Unassembled WGS sequence"/>
</dbReference>
<sequence>MPKINTPWFQHALFIEMCFFGAAKQPSGGQTGRRLKSESNALMRQTVGRVPRLTEALPRRTKPKIGRCPQALDAVKRGKNPYVGTASMHPRPMSAQKCPSGLGRCADAAPERSETQVKHRNNTPVKSTK</sequence>
<feature type="chain" id="PRO_5042059061" evidence="2">
    <location>
        <begin position="24"/>
        <end position="129"/>
    </location>
</feature>
<evidence type="ECO:0000313" key="4">
    <source>
        <dbReference type="Proteomes" id="UP001215598"/>
    </source>
</evidence>
<evidence type="ECO:0000256" key="2">
    <source>
        <dbReference type="SAM" id="SignalP"/>
    </source>
</evidence>
<organism evidence="3 4">
    <name type="scientific">Mycena metata</name>
    <dbReference type="NCBI Taxonomy" id="1033252"/>
    <lineage>
        <taxon>Eukaryota</taxon>
        <taxon>Fungi</taxon>
        <taxon>Dikarya</taxon>
        <taxon>Basidiomycota</taxon>
        <taxon>Agaricomycotina</taxon>
        <taxon>Agaricomycetes</taxon>
        <taxon>Agaricomycetidae</taxon>
        <taxon>Agaricales</taxon>
        <taxon>Marasmiineae</taxon>
        <taxon>Mycenaceae</taxon>
        <taxon>Mycena</taxon>
    </lineage>
</organism>
<evidence type="ECO:0000256" key="1">
    <source>
        <dbReference type="SAM" id="MobiDB-lite"/>
    </source>
</evidence>
<proteinExistence type="predicted"/>
<dbReference type="EMBL" id="JARKIB010000014">
    <property type="protein sequence ID" value="KAJ7772442.1"/>
    <property type="molecule type" value="Genomic_DNA"/>
</dbReference>
<name>A0AAD7JZA7_9AGAR</name>
<keyword evidence="2" id="KW-0732">Signal</keyword>
<keyword evidence="4" id="KW-1185">Reference proteome</keyword>
<comment type="caution">
    <text evidence="3">The sequence shown here is derived from an EMBL/GenBank/DDBJ whole genome shotgun (WGS) entry which is preliminary data.</text>
</comment>
<feature type="signal peptide" evidence="2">
    <location>
        <begin position="1"/>
        <end position="23"/>
    </location>
</feature>
<dbReference type="AlphaFoldDB" id="A0AAD7JZA7"/>
<protein>
    <submittedName>
        <fullName evidence="3">Uncharacterized protein</fullName>
    </submittedName>
</protein>